<evidence type="ECO:0000259" key="2">
    <source>
        <dbReference type="Pfam" id="PF25545"/>
    </source>
</evidence>
<accession>A0A8H3EH17</accession>
<evidence type="ECO:0000313" key="4">
    <source>
        <dbReference type="Proteomes" id="UP000664521"/>
    </source>
</evidence>
<proteinExistence type="predicted"/>
<dbReference type="PANTHER" id="PTHR42470:SF2">
    <property type="match status" value="1"/>
</dbReference>
<dbReference type="Proteomes" id="UP000664521">
    <property type="component" value="Unassembled WGS sequence"/>
</dbReference>
<name>A0A8H3EH17_9LECA</name>
<protein>
    <recommendedName>
        <fullName evidence="2">DUF7924 domain-containing protein</fullName>
    </recommendedName>
</protein>
<reference evidence="3" key="1">
    <citation type="submission" date="2021-03" db="EMBL/GenBank/DDBJ databases">
        <authorList>
            <person name="Tagirdzhanova G."/>
        </authorList>
    </citation>
    <scope>NUCLEOTIDE SEQUENCE</scope>
</reference>
<organism evidence="3 4">
    <name type="scientific">Heterodermia speciosa</name>
    <dbReference type="NCBI Taxonomy" id="116794"/>
    <lineage>
        <taxon>Eukaryota</taxon>
        <taxon>Fungi</taxon>
        <taxon>Dikarya</taxon>
        <taxon>Ascomycota</taxon>
        <taxon>Pezizomycotina</taxon>
        <taxon>Lecanoromycetes</taxon>
        <taxon>OSLEUM clade</taxon>
        <taxon>Lecanoromycetidae</taxon>
        <taxon>Caliciales</taxon>
        <taxon>Physciaceae</taxon>
        <taxon>Heterodermia</taxon>
    </lineage>
</organism>
<dbReference type="InterPro" id="IPR057684">
    <property type="entry name" value="DUF7924"/>
</dbReference>
<feature type="compositionally biased region" description="Polar residues" evidence="1">
    <location>
        <begin position="93"/>
        <end position="102"/>
    </location>
</feature>
<feature type="domain" description="DUF7924" evidence="2">
    <location>
        <begin position="249"/>
        <end position="469"/>
    </location>
</feature>
<dbReference type="Pfam" id="PF25545">
    <property type="entry name" value="DUF7924"/>
    <property type="match status" value="1"/>
</dbReference>
<sequence length="517" mass="57920">MAQHFPSSSRADTLQTPPSSKIPGHSTGRSKKRPRDADSTPVDSISKRTRRAIKEANIPPKEISTNPSLSKERTIEKSGALPLSPHSPHHSEIQNPQISDTPCTDIDPPNIKLSPVRQSEEKIAEVASANAGKRSARSRGSPIDSVSHWVLEGHWPEDHFIEEYPIMDPPLTKKRSRSTVKDQSQSTITDKEKDYRSAQIEVLMETVNIYIKVDPRIEPSQSCKDFCVQMLRDEQEIPKKTLFEDDTTFRLLMARVEAENETVVFRDLTPLIAPAAELLYLHGAENLGILHGHSNMSWGRSIPLVASPPQPDYCVGLGTNAFTSAQWMHMRALIRGVERNPLMATWRMWFPFFMCEAKATGGSLVVANRQNMASGSVAVNALVTLYRAAGRERELHRKIVAFSISHDPLLFQIHGHFASFEETEPRFYRYPIKTALIMDSQDRWAAYRFTRNLYDVFAPLHLERITSVLDSLPADATIWGGPLAPKPSQVNEWDRPSTASEFAESVIPSTPALEDGS</sequence>
<comment type="caution">
    <text evidence="3">The sequence shown here is derived from an EMBL/GenBank/DDBJ whole genome shotgun (WGS) entry which is preliminary data.</text>
</comment>
<dbReference type="AlphaFoldDB" id="A0A8H3EH17"/>
<feature type="region of interest" description="Disordered" evidence="1">
    <location>
        <begin position="487"/>
        <end position="517"/>
    </location>
</feature>
<dbReference type="OrthoDB" id="5132737at2759"/>
<evidence type="ECO:0000256" key="1">
    <source>
        <dbReference type="SAM" id="MobiDB-lite"/>
    </source>
</evidence>
<keyword evidence="4" id="KW-1185">Reference proteome</keyword>
<dbReference type="PANTHER" id="PTHR42470">
    <property type="entry name" value="VAST DOMAIN-CONTAINING PROTEIN"/>
    <property type="match status" value="1"/>
</dbReference>
<feature type="region of interest" description="Disordered" evidence="1">
    <location>
        <begin position="1"/>
        <end position="118"/>
    </location>
</feature>
<evidence type="ECO:0000313" key="3">
    <source>
        <dbReference type="EMBL" id="CAF9902856.1"/>
    </source>
</evidence>
<gene>
    <name evidence="3" type="ORF">HETSPECPRED_000035</name>
</gene>
<feature type="compositionally biased region" description="Polar residues" evidence="1">
    <location>
        <begin position="1"/>
        <end position="19"/>
    </location>
</feature>
<dbReference type="EMBL" id="CAJPDS010000001">
    <property type="protein sequence ID" value="CAF9902856.1"/>
    <property type="molecule type" value="Genomic_DNA"/>
</dbReference>
<feature type="region of interest" description="Disordered" evidence="1">
    <location>
        <begin position="172"/>
        <end position="192"/>
    </location>
</feature>